<evidence type="ECO:0000256" key="5">
    <source>
        <dbReference type="SAM" id="SignalP"/>
    </source>
</evidence>
<dbReference type="OrthoDB" id="2511899at2"/>
<accession>A0A3B0AWG4</accession>
<keyword evidence="4 5" id="KW-0732">Signal</keyword>
<comment type="subcellular location">
    <subcellularLocation>
        <location evidence="1">Cell envelope</location>
    </subcellularLocation>
</comment>
<evidence type="ECO:0000313" key="7">
    <source>
        <dbReference type="Proteomes" id="UP000282311"/>
    </source>
</evidence>
<gene>
    <name evidence="6" type="ORF">D7M11_33420</name>
</gene>
<dbReference type="RefSeq" id="WP_120751615.1">
    <property type="nucleotide sequence ID" value="NZ_RBAH01000040.1"/>
</dbReference>
<dbReference type="PANTHER" id="PTHR43649">
    <property type="entry name" value="ARABINOSE-BINDING PROTEIN-RELATED"/>
    <property type="match status" value="1"/>
</dbReference>
<evidence type="ECO:0000313" key="6">
    <source>
        <dbReference type="EMBL" id="RKN64892.1"/>
    </source>
</evidence>
<protein>
    <submittedName>
        <fullName evidence="6">Extracellular solute-binding protein</fullName>
    </submittedName>
</protein>
<dbReference type="InterPro" id="IPR050490">
    <property type="entry name" value="Bact_solute-bd_prot1"/>
</dbReference>
<reference evidence="6 7" key="1">
    <citation type="journal article" date="2007" name="Int. J. Syst. Evol. Microbiol.">
        <title>Paenibacillus ginsengarvi sp. nov., isolated from soil from ginseng cultivation.</title>
        <authorList>
            <person name="Yoon M.H."/>
            <person name="Ten L.N."/>
            <person name="Im W.T."/>
        </authorList>
    </citation>
    <scope>NUCLEOTIDE SEQUENCE [LARGE SCALE GENOMIC DNA]</scope>
    <source>
        <strain evidence="6 7">KCTC 13059</strain>
    </source>
</reference>
<dbReference type="PANTHER" id="PTHR43649:SF31">
    <property type="entry name" value="SN-GLYCEROL-3-PHOSPHATE-BINDING PERIPLASMIC PROTEIN UGPB"/>
    <property type="match status" value="1"/>
</dbReference>
<dbReference type="Gene3D" id="3.40.190.10">
    <property type="entry name" value="Periplasmic binding protein-like II"/>
    <property type="match status" value="1"/>
</dbReference>
<comment type="caution">
    <text evidence="6">The sequence shown here is derived from an EMBL/GenBank/DDBJ whole genome shotgun (WGS) entry which is preliminary data.</text>
</comment>
<dbReference type="Pfam" id="PF01547">
    <property type="entry name" value="SBP_bac_1"/>
    <property type="match status" value="1"/>
</dbReference>
<keyword evidence="7" id="KW-1185">Reference proteome</keyword>
<dbReference type="GO" id="GO:0030313">
    <property type="term" value="C:cell envelope"/>
    <property type="evidence" value="ECO:0007669"/>
    <property type="project" value="UniProtKB-SubCell"/>
</dbReference>
<dbReference type="SUPFAM" id="SSF53850">
    <property type="entry name" value="Periplasmic binding protein-like II"/>
    <property type="match status" value="1"/>
</dbReference>
<evidence type="ECO:0000256" key="2">
    <source>
        <dbReference type="ARBA" id="ARBA00008520"/>
    </source>
</evidence>
<dbReference type="InterPro" id="IPR006059">
    <property type="entry name" value="SBP"/>
</dbReference>
<sequence length="449" mass="49290">MNRTKSKSAGRVPWIAAALCLSLLPACAGGSSGTAKPAPNEQPVQSKMQNEAAELTIYSIVASITQEEFQRTMEAPIKAKYPNYKLNYMISGTQAKLDNMVMSGNAPDIVITSIAGMNSNVIPFQLQYDLTDLVKKHKYDLSRIDSSTIESLRNASENGALYGLPKYTNSVVLFYNKDIFDKFGVAYPKDGMTWDETAKLATQMTRKVDGISYRGMGLFTSNMIVENQLSLSLIDAKSDKASVNSPEYQKLFQLYKSFYDIVDNKPAGTFNGDNELNSFYKDKNIAMVIAPMSGYGRFENEKDFNWDIVSAPTFSDKPGIGFQANTIYYFVSNVNKKAEQAFLAVTGLLTDEVQLAASKEGRPTILTNEKISATLGEESKAKGKNFKALFHNKFATAPALNVKMAPLVNAGSILDKEFGAMIGSGTDVNTMLRQAEEKINKAISEAKSK</sequence>
<evidence type="ECO:0000256" key="4">
    <source>
        <dbReference type="ARBA" id="ARBA00022729"/>
    </source>
</evidence>
<feature type="chain" id="PRO_5017394606" evidence="5">
    <location>
        <begin position="29"/>
        <end position="449"/>
    </location>
</feature>
<proteinExistence type="inferred from homology"/>
<evidence type="ECO:0000256" key="3">
    <source>
        <dbReference type="ARBA" id="ARBA00022448"/>
    </source>
</evidence>
<comment type="similarity">
    <text evidence="2">Belongs to the bacterial solute-binding protein 1 family.</text>
</comment>
<feature type="signal peptide" evidence="5">
    <location>
        <begin position="1"/>
        <end position="28"/>
    </location>
</feature>
<dbReference type="AlphaFoldDB" id="A0A3B0AWG4"/>
<organism evidence="6 7">
    <name type="scientific">Paenibacillus ginsengarvi</name>
    <dbReference type="NCBI Taxonomy" id="400777"/>
    <lineage>
        <taxon>Bacteria</taxon>
        <taxon>Bacillati</taxon>
        <taxon>Bacillota</taxon>
        <taxon>Bacilli</taxon>
        <taxon>Bacillales</taxon>
        <taxon>Paenibacillaceae</taxon>
        <taxon>Paenibacillus</taxon>
    </lineage>
</organism>
<name>A0A3B0AWG4_9BACL</name>
<dbReference type="Proteomes" id="UP000282311">
    <property type="component" value="Unassembled WGS sequence"/>
</dbReference>
<dbReference type="EMBL" id="RBAH01000040">
    <property type="protein sequence ID" value="RKN64892.1"/>
    <property type="molecule type" value="Genomic_DNA"/>
</dbReference>
<keyword evidence="3" id="KW-0813">Transport</keyword>
<evidence type="ECO:0000256" key="1">
    <source>
        <dbReference type="ARBA" id="ARBA00004196"/>
    </source>
</evidence>